<accession>A0A6A7C320</accession>
<feature type="transmembrane region" description="Helical" evidence="1">
    <location>
        <begin position="52"/>
        <end position="72"/>
    </location>
</feature>
<evidence type="ECO:0000256" key="1">
    <source>
        <dbReference type="SAM" id="Phobius"/>
    </source>
</evidence>
<protein>
    <recommendedName>
        <fullName evidence="4">G-protein coupled receptors family 3 profile domain-containing protein</fullName>
    </recommendedName>
</protein>
<dbReference type="Proteomes" id="UP000799421">
    <property type="component" value="Unassembled WGS sequence"/>
</dbReference>
<keyword evidence="1" id="KW-0812">Transmembrane</keyword>
<keyword evidence="3" id="KW-1185">Reference proteome</keyword>
<gene>
    <name evidence="2" type="ORF">K470DRAFT_256412</name>
</gene>
<feature type="transmembrane region" description="Helical" evidence="1">
    <location>
        <begin position="93"/>
        <end position="113"/>
    </location>
</feature>
<organism evidence="2 3">
    <name type="scientific">Piedraia hortae CBS 480.64</name>
    <dbReference type="NCBI Taxonomy" id="1314780"/>
    <lineage>
        <taxon>Eukaryota</taxon>
        <taxon>Fungi</taxon>
        <taxon>Dikarya</taxon>
        <taxon>Ascomycota</taxon>
        <taxon>Pezizomycotina</taxon>
        <taxon>Dothideomycetes</taxon>
        <taxon>Dothideomycetidae</taxon>
        <taxon>Capnodiales</taxon>
        <taxon>Piedraiaceae</taxon>
        <taxon>Piedraia</taxon>
    </lineage>
</organism>
<reference evidence="2" key="1">
    <citation type="journal article" date="2020" name="Stud. Mycol.">
        <title>101 Dothideomycetes genomes: a test case for predicting lifestyles and emergence of pathogens.</title>
        <authorList>
            <person name="Haridas S."/>
            <person name="Albert R."/>
            <person name="Binder M."/>
            <person name="Bloem J."/>
            <person name="Labutti K."/>
            <person name="Salamov A."/>
            <person name="Andreopoulos B."/>
            <person name="Baker S."/>
            <person name="Barry K."/>
            <person name="Bills G."/>
            <person name="Bluhm B."/>
            <person name="Cannon C."/>
            <person name="Castanera R."/>
            <person name="Culley D."/>
            <person name="Daum C."/>
            <person name="Ezra D."/>
            <person name="Gonzalez J."/>
            <person name="Henrissat B."/>
            <person name="Kuo A."/>
            <person name="Liang C."/>
            <person name="Lipzen A."/>
            <person name="Lutzoni F."/>
            <person name="Magnuson J."/>
            <person name="Mondo S."/>
            <person name="Nolan M."/>
            <person name="Ohm R."/>
            <person name="Pangilinan J."/>
            <person name="Park H.-J."/>
            <person name="Ramirez L."/>
            <person name="Alfaro M."/>
            <person name="Sun H."/>
            <person name="Tritt A."/>
            <person name="Yoshinaga Y."/>
            <person name="Zwiers L.-H."/>
            <person name="Turgeon B."/>
            <person name="Goodwin S."/>
            <person name="Spatafora J."/>
            <person name="Crous P."/>
            <person name="Grigoriev I."/>
        </authorList>
    </citation>
    <scope>NUCLEOTIDE SEQUENCE</scope>
    <source>
        <strain evidence="2">CBS 480.64</strain>
    </source>
</reference>
<feature type="transmembrane region" description="Helical" evidence="1">
    <location>
        <begin position="294"/>
        <end position="317"/>
    </location>
</feature>
<feature type="transmembrane region" description="Helical" evidence="1">
    <location>
        <begin position="166"/>
        <end position="186"/>
    </location>
</feature>
<feature type="transmembrane region" description="Helical" evidence="1">
    <location>
        <begin position="206"/>
        <end position="227"/>
    </location>
</feature>
<name>A0A6A7C320_9PEZI</name>
<dbReference type="OrthoDB" id="3210850at2759"/>
<sequence>MSLAAPILPGSPRWVAVCIAAFCPLVSSRPLGFVGQKAAKGRNDNAVAVRMIFAATSLGCLMVLSMLFGFRVRSACSRKYWKTQGLMRLIPMVLYVLAISFTFATAITVSGMGMAPATNTYCRNIMYACLAFYLAIKFAMQFFLIERTHVVRNFKRRREDPVWIGFVTVVFCGLTIITVLSFLAPIGNVSHVDGQCRIGVTQKGAMVLLGFDLFIEITLTAVFVVLLKPLLFSGMPQFWTRRAKRISATPSITNGRNTKQLQVLVLKTITGAIVMMAGTAANLAVAFIFADGQHGWMCFICCLLDVTWSVLVIHILTETPTEVNGPMEARRAWCNDRLQATKLETST</sequence>
<proteinExistence type="predicted"/>
<keyword evidence="1" id="KW-1133">Transmembrane helix</keyword>
<evidence type="ECO:0008006" key="4">
    <source>
        <dbReference type="Google" id="ProtNLM"/>
    </source>
</evidence>
<evidence type="ECO:0000313" key="2">
    <source>
        <dbReference type="EMBL" id="KAF2861864.1"/>
    </source>
</evidence>
<dbReference type="EMBL" id="MU005969">
    <property type="protein sequence ID" value="KAF2861864.1"/>
    <property type="molecule type" value="Genomic_DNA"/>
</dbReference>
<keyword evidence="1" id="KW-0472">Membrane</keyword>
<dbReference type="PANTHER" id="PTHR38848">
    <property type="entry name" value="G-PROTEIN COUPLED RECEPTORS FAMILY 3 PROFILE DOMAIN-CONTAINING PROTEIN"/>
    <property type="match status" value="1"/>
</dbReference>
<feature type="transmembrane region" description="Helical" evidence="1">
    <location>
        <begin position="125"/>
        <end position="145"/>
    </location>
</feature>
<dbReference type="PANTHER" id="PTHR38848:SF3">
    <property type="entry name" value="G-PROTEIN COUPLED RECEPTORS FAMILY 3 PROFILE DOMAIN-CONTAINING PROTEIN"/>
    <property type="match status" value="1"/>
</dbReference>
<dbReference type="AlphaFoldDB" id="A0A6A7C320"/>
<feature type="transmembrane region" description="Helical" evidence="1">
    <location>
        <begin position="264"/>
        <end position="288"/>
    </location>
</feature>
<evidence type="ECO:0000313" key="3">
    <source>
        <dbReference type="Proteomes" id="UP000799421"/>
    </source>
</evidence>